<protein>
    <submittedName>
        <fullName evidence="5">Transcriptional regulator, MarR family</fullName>
    </submittedName>
</protein>
<dbReference type="PANTHER" id="PTHR33164">
    <property type="entry name" value="TRANSCRIPTIONAL REGULATOR, MARR FAMILY"/>
    <property type="match status" value="1"/>
</dbReference>
<dbReference type="InterPro" id="IPR036390">
    <property type="entry name" value="WH_DNA-bd_sf"/>
</dbReference>
<organism evidence="5 6">
    <name type="scientific">Pedosphaera parvula (strain Ellin514)</name>
    <dbReference type="NCBI Taxonomy" id="320771"/>
    <lineage>
        <taxon>Bacteria</taxon>
        <taxon>Pseudomonadati</taxon>
        <taxon>Verrucomicrobiota</taxon>
        <taxon>Pedosphaerae</taxon>
        <taxon>Pedosphaerales</taxon>
        <taxon>Pedosphaeraceae</taxon>
        <taxon>Pedosphaera</taxon>
    </lineage>
</organism>
<feature type="domain" description="HTH marR-type" evidence="4">
    <location>
        <begin position="27"/>
        <end position="161"/>
    </location>
</feature>
<evidence type="ECO:0000313" key="6">
    <source>
        <dbReference type="Proteomes" id="UP000003688"/>
    </source>
</evidence>
<dbReference type="RefSeq" id="WP_007417945.1">
    <property type="nucleotide sequence ID" value="NZ_ABOX02000051.1"/>
</dbReference>
<evidence type="ECO:0000256" key="1">
    <source>
        <dbReference type="ARBA" id="ARBA00023015"/>
    </source>
</evidence>
<dbReference type="Pfam" id="PF12802">
    <property type="entry name" value="MarR_2"/>
    <property type="match status" value="1"/>
</dbReference>
<dbReference type="PANTHER" id="PTHR33164:SF64">
    <property type="entry name" value="TRANSCRIPTIONAL REGULATOR SLYA"/>
    <property type="match status" value="1"/>
</dbReference>
<keyword evidence="1" id="KW-0805">Transcription regulation</keyword>
<keyword evidence="2" id="KW-0238">DNA-binding</keyword>
<dbReference type="SUPFAM" id="SSF46785">
    <property type="entry name" value="Winged helix' DNA-binding domain"/>
    <property type="match status" value="1"/>
</dbReference>
<dbReference type="AlphaFoldDB" id="B9XQ59"/>
<accession>B9XQ59</accession>
<gene>
    <name evidence="5" type="ORF">Cflav_PD1200</name>
</gene>
<keyword evidence="6" id="KW-1185">Reference proteome</keyword>
<comment type="caution">
    <text evidence="5">The sequence shown here is derived from an EMBL/GenBank/DDBJ whole genome shotgun (WGS) entry which is preliminary data.</text>
</comment>
<name>B9XQ59_PEDPL</name>
<dbReference type="InterPro" id="IPR039422">
    <property type="entry name" value="MarR/SlyA-like"/>
</dbReference>
<dbReference type="EMBL" id="ABOX02000051">
    <property type="protein sequence ID" value="EEF58063.1"/>
    <property type="molecule type" value="Genomic_DNA"/>
</dbReference>
<dbReference type="SMART" id="SM00347">
    <property type="entry name" value="HTH_MARR"/>
    <property type="match status" value="1"/>
</dbReference>
<dbReference type="Proteomes" id="UP000003688">
    <property type="component" value="Unassembled WGS sequence"/>
</dbReference>
<dbReference type="Gene3D" id="1.10.10.10">
    <property type="entry name" value="Winged helix-like DNA-binding domain superfamily/Winged helix DNA-binding domain"/>
    <property type="match status" value="1"/>
</dbReference>
<dbReference type="GO" id="GO:0003700">
    <property type="term" value="F:DNA-binding transcription factor activity"/>
    <property type="evidence" value="ECO:0007669"/>
    <property type="project" value="InterPro"/>
</dbReference>
<dbReference type="GO" id="GO:0006950">
    <property type="term" value="P:response to stress"/>
    <property type="evidence" value="ECO:0007669"/>
    <property type="project" value="TreeGrafter"/>
</dbReference>
<evidence type="ECO:0000256" key="2">
    <source>
        <dbReference type="ARBA" id="ARBA00023125"/>
    </source>
</evidence>
<dbReference type="InterPro" id="IPR000835">
    <property type="entry name" value="HTH_MarR-typ"/>
</dbReference>
<dbReference type="PROSITE" id="PS50995">
    <property type="entry name" value="HTH_MARR_2"/>
    <property type="match status" value="1"/>
</dbReference>
<reference evidence="5 6" key="1">
    <citation type="journal article" date="2011" name="J. Bacteriol.">
        <title>Genome sequence of 'Pedosphaera parvula' Ellin514, an aerobic Verrucomicrobial isolate from pasture soil.</title>
        <authorList>
            <person name="Kant R."/>
            <person name="van Passel M.W."/>
            <person name="Sangwan P."/>
            <person name="Palva A."/>
            <person name="Lucas S."/>
            <person name="Copeland A."/>
            <person name="Lapidus A."/>
            <person name="Glavina Del Rio T."/>
            <person name="Dalin E."/>
            <person name="Tice H."/>
            <person name="Bruce D."/>
            <person name="Goodwin L."/>
            <person name="Pitluck S."/>
            <person name="Chertkov O."/>
            <person name="Larimer F.W."/>
            <person name="Land M.L."/>
            <person name="Hauser L."/>
            <person name="Brettin T.S."/>
            <person name="Detter J.C."/>
            <person name="Han S."/>
            <person name="de Vos W.M."/>
            <person name="Janssen P.H."/>
            <person name="Smidt H."/>
        </authorList>
    </citation>
    <scope>NUCLEOTIDE SEQUENCE [LARGE SCALE GENOMIC DNA]</scope>
    <source>
        <strain evidence="5 6">Ellin514</strain>
    </source>
</reference>
<dbReference type="GO" id="GO:0003677">
    <property type="term" value="F:DNA binding"/>
    <property type="evidence" value="ECO:0007669"/>
    <property type="project" value="UniProtKB-KW"/>
</dbReference>
<dbReference type="STRING" id="320771.Cflav_PD1200"/>
<dbReference type="OrthoDB" id="4463574at2"/>
<keyword evidence="3" id="KW-0804">Transcription</keyword>
<evidence type="ECO:0000313" key="5">
    <source>
        <dbReference type="EMBL" id="EEF58063.1"/>
    </source>
</evidence>
<evidence type="ECO:0000259" key="4">
    <source>
        <dbReference type="PROSITE" id="PS50995"/>
    </source>
</evidence>
<sequence length="175" mass="19980">MSNDGSVKSKPQEIQATVALPIDAPERRRLPLLLRRCWYGLNQTFRRRIAHLEITPDQFTVMRTLQEGNPKGLTQRELTDLMSSDPNTIASLLERMEALGLVERHPHETDRRAYQIQLKPVGKQKYEEAREIAVSLQKEILAVLPEAKREEFLEHLALIAGACRVVSEKTTARTT</sequence>
<evidence type="ECO:0000256" key="3">
    <source>
        <dbReference type="ARBA" id="ARBA00023163"/>
    </source>
</evidence>
<dbReference type="InterPro" id="IPR036388">
    <property type="entry name" value="WH-like_DNA-bd_sf"/>
</dbReference>
<proteinExistence type="predicted"/>